<dbReference type="Pfam" id="PF02390">
    <property type="entry name" value="Methyltransf_4"/>
    <property type="match status" value="1"/>
</dbReference>
<accession>A0A251X8Z4</accession>
<evidence type="ECO:0000256" key="1">
    <source>
        <dbReference type="ARBA" id="ARBA00000142"/>
    </source>
</evidence>
<protein>
    <recommendedName>
        <fullName evidence="7">tRNA (guanine-N(7)-)-methyltransferase</fullName>
        <ecNumber evidence="7">2.1.1.33</ecNumber>
    </recommendedName>
    <alternativeName>
        <fullName evidence="7">tRNA (guanine(46)-N(7))-methyltransferase</fullName>
    </alternativeName>
    <alternativeName>
        <fullName evidence="7">tRNA(m7G46)-methyltransferase</fullName>
    </alternativeName>
</protein>
<keyword evidence="9" id="KW-1185">Reference proteome</keyword>
<keyword evidence="3 7" id="KW-0489">Methyltransferase</keyword>
<dbReference type="RefSeq" id="WP_086488230.1">
    <property type="nucleotide sequence ID" value="NZ_MSLT01000012.1"/>
</dbReference>
<dbReference type="UniPathway" id="UPA00989"/>
<dbReference type="InterPro" id="IPR055361">
    <property type="entry name" value="tRNA_methyltr_TrmB_bact"/>
</dbReference>
<comment type="similarity">
    <text evidence="7">Belongs to the class I-like SAM-binding methyltransferase superfamily. TrmB family.</text>
</comment>
<feature type="binding site" evidence="7">
    <location>
        <position position="131"/>
    </location>
    <ligand>
        <name>S-adenosyl-L-methionine</name>
        <dbReference type="ChEBI" id="CHEBI:59789"/>
    </ligand>
</feature>
<evidence type="ECO:0000256" key="3">
    <source>
        <dbReference type="ARBA" id="ARBA00022603"/>
    </source>
</evidence>
<comment type="caution">
    <text evidence="8">The sequence shown here is derived from an EMBL/GenBank/DDBJ whole genome shotgun (WGS) entry which is preliminary data.</text>
</comment>
<dbReference type="PANTHER" id="PTHR23417:SF14">
    <property type="entry name" value="PENTACOTRIPEPTIDE-REPEAT REGION OF PRORP DOMAIN-CONTAINING PROTEIN"/>
    <property type="match status" value="1"/>
</dbReference>
<dbReference type="InterPro" id="IPR029063">
    <property type="entry name" value="SAM-dependent_MTases_sf"/>
</dbReference>
<gene>
    <name evidence="7" type="primary">trmB</name>
    <name evidence="8" type="ORF">TPSD3_09100</name>
</gene>
<comment type="catalytic activity">
    <reaction evidence="1 7">
        <text>guanosine(46) in tRNA + S-adenosyl-L-methionine = N(7)-methylguanosine(46) in tRNA + S-adenosyl-L-homocysteine</text>
        <dbReference type="Rhea" id="RHEA:42708"/>
        <dbReference type="Rhea" id="RHEA-COMP:10188"/>
        <dbReference type="Rhea" id="RHEA-COMP:10189"/>
        <dbReference type="ChEBI" id="CHEBI:57856"/>
        <dbReference type="ChEBI" id="CHEBI:59789"/>
        <dbReference type="ChEBI" id="CHEBI:74269"/>
        <dbReference type="ChEBI" id="CHEBI:74480"/>
        <dbReference type="EC" id="2.1.1.33"/>
    </reaction>
</comment>
<organism evidence="8 9">
    <name type="scientific">Thioflexithrix psekupsensis</name>
    <dbReference type="NCBI Taxonomy" id="1570016"/>
    <lineage>
        <taxon>Bacteria</taxon>
        <taxon>Pseudomonadati</taxon>
        <taxon>Pseudomonadota</taxon>
        <taxon>Gammaproteobacteria</taxon>
        <taxon>Thiotrichales</taxon>
        <taxon>Thioflexithrix</taxon>
    </lineage>
</organism>
<evidence type="ECO:0000256" key="6">
    <source>
        <dbReference type="ARBA" id="ARBA00022694"/>
    </source>
</evidence>
<dbReference type="NCBIfam" id="TIGR00091">
    <property type="entry name" value="tRNA (guanosine(46)-N7)-methyltransferase TrmB"/>
    <property type="match status" value="1"/>
</dbReference>
<evidence type="ECO:0000256" key="5">
    <source>
        <dbReference type="ARBA" id="ARBA00022691"/>
    </source>
</evidence>
<dbReference type="HAMAP" id="MF_01057">
    <property type="entry name" value="tRNA_methyltr_TrmB"/>
    <property type="match status" value="1"/>
</dbReference>
<feature type="binding site" evidence="7">
    <location>
        <position position="81"/>
    </location>
    <ligand>
        <name>S-adenosyl-L-methionine</name>
        <dbReference type="ChEBI" id="CHEBI:59789"/>
    </ligand>
</feature>
<proteinExistence type="inferred from homology"/>
<feature type="binding site" evidence="7">
    <location>
        <position position="56"/>
    </location>
    <ligand>
        <name>S-adenosyl-L-methionine</name>
        <dbReference type="ChEBI" id="CHEBI:59789"/>
    </ligand>
</feature>
<dbReference type="AlphaFoldDB" id="A0A251X8Z4"/>
<feature type="binding site" evidence="7">
    <location>
        <position position="167"/>
    </location>
    <ligand>
        <name>substrate</name>
    </ligand>
</feature>
<sequence length="233" mass="27542">MENIREIRSFVRRNSRTTDAQRRALQHFWSQYGIDYQEQILDLNAEFQRTAPKHIEIGFGRGDALHYFACHYPECDFLGIDIHLPGAGRLLQQLSDDALSNVRVMTEDAVKILTHCIAPNSIERFYVLFPDPWPKKRHLKRRLIQADFVALIASRLKVNGEFYLATDWEDYAYQMLNVLEANACFQNKLAPRCFLPRWRVDRPLTKFEQRGQRLGHGVWDLCYVKREKNWVEK</sequence>
<evidence type="ECO:0000313" key="9">
    <source>
        <dbReference type="Proteomes" id="UP000194798"/>
    </source>
</evidence>
<name>A0A251X8Z4_9GAMM</name>
<dbReference type="GO" id="GO:0043527">
    <property type="term" value="C:tRNA methyltransferase complex"/>
    <property type="evidence" value="ECO:0007669"/>
    <property type="project" value="TreeGrafter"/>
</dbReference>
<dbReference type="OrthoDB" id="9802090at2"/>
<dbReference type="InterPro" id="IPR003358">
    <property type="entry name" value="tRNA_(Gua-N-7)_MeTrfase_Trmb"/>
</dbReference>
<keyword evidence="4 7" id="KW-0808">Transferase</keyword>
<dbReference type="SUPFAM" id="SSF53335">
    <property type="entry name" value="S-adenosyl-L-methionine-dependent methyltransferases"/>
    <property type="match status" value="1"/>
</dbReference>
<feature type="binding site" evidence="7">
    <location>
        <position position="108"/>
    </location>
    <ligand>
        <name>S-adenosyl-L-methionine</name>
        <dbReference type="ChEBI" id="CHEBI:59789"/>
    </ligand>
</feature>
<evidence type="ECO:0000256" key="2">
    <source>
        <dbReference type="ARBA" id="ARBA00003015"/>
    </source>
</evidence>
<dbReference type="Proteomes" id="UP000194798">
    <property type="component" value="Unassembled WGS sequence"/>
</dbReference>
<dbReference type="Gene3D" id="3.40.50.150">
    <property type="entry name" value="Vaccinia Virus protein VP39"/>
    <property type="match status" value="1"/>
</dbReference>
<dbReference type="PROSITE" id="PS51625">
    <property type="entry name" value="SAM_MT_TRMB"/>
    <property type="match status" value="1"/>
</dbReference>
<dbReference type="GO" id="GO:0008176">
    <property type="term" value="F:tRNA (guanine(46)-N7)-methyltransferase activity"/>
    <property type="evidence" value="ECO:0007669"/>
    <property type="project" value="UniProtKB-UniRule"/>
</dbReference>
<comment type="function">
    <text evidence="2 7">Catalyzes the formation of N(7)-methylguanine at position 46 (m7G46) in tRNA.</text>
</comment>
<keyword evidence="6 7" id="KW-0819">tRNA processing</keyword>
<dbReference type="PANTHER" id="PTHR23417">
    <property type="entry name" value="3-DEOXY-D-MANNO-OCTULOSONIC-ACID TRANSFERASE/TRNA GUANINE-N 7 - -METHYLTRANSFERASE"/>
    <property type="match status" value="1"/>
</dbReference>
<evidence type="ECO:0000256" key="7">
    <source>
        <dbReference type="HAMAP-Rule" id="MF_01057"/>
    </source>
</evidence>
<keyword evidence="5 7" id="KW-0949">S-adenosyl-L-methionine</keyword>
<dbReference type="EMBL" id="MSLT01000012">
    <property type="protein sequence ID" value="OUD14451.1"/>
    <property type="molecule type" value="Genomic_DNA"/>
</dbReference>
<evidence type="ECO:0000313" key="8">
    <source>
        <dbReference type="EMBL" id="OUD14451.1"/>
    </source>
</evidence>
<feature type="binding site" evidence="7">
    <location>
        <begin position="205"/>
        <end position="208"/>
    </location>
    <ligand>
        <name>substrate</name>
    </ligand>
</feature>
<comment type="caution">
    <text evidence="7">Lacks conserved residue(s) required for the propagation of feature annotation.</text>
</comment>
<comment type="pathway">
    <text evidence="7">tRNA modification; N(7)-methylguanine-tRNA biosynthesis.</text>
</comment>
<reference evidence="8 9" key="1">
    <citation type="submission" date="2016-12" db="EMBL/GenBank/DDBJ databases">
        <title>Thioflexothrix psekupsii D3 genome sequencing and assembly.</title>
        <authorList>
            <person name="Fomenkov A."/>
            <person name="Vincze T."/>
            <person name="Grabovich M."/>
            <person name="Anton B.P."/>
            <person name="Dubinina G."/>
            <person name="Orlova M."/>
            <person name="Belousova E."/>
            <person name="Roberts R.J."/>
        </authorList>
    </citation>
    <scope>NUCLEOTIDE SEQUENCE [LARGE SCALE GENOMIC DNA]</scope>
    <source>
        <strain evidence="8">D3</strain>
    </source>
</reference>
<dbReference type="EC" id="2.1.1.33" evidence="7"/>
<evidence type="ECO:0000256" key="4">
    <source>
        <dbReference type="ARBA" id="ARBA00022679"/>
    </source>
</evidence>
<feature type="binding site" evidence="7">
    <location>
        <position position="135"/>
    </location>
    <ligand>
        <name>substrate</name>
    </ligand>
</feature>